<evidence type="ECO:0000313" key="4">
    <source>
        <dbReference type="Proteomes" id="UP001485459"/>
    </source>
</evidence>
<dbReference type="EMBL" id="CP149822">
    <property type="protein sequence ID" value="WZN42750.1"/>
    <property type="molecule type" value="Genomic_DNA"/>
</dbReference>
<reference evidence="4" key="1">
    <citation type="submission" date="2024-03" db="EMBL/GenBank/DDBJ databases">
        <title>Chitinophaga horti sp. nov., isolated from garden soil.</title>
        <authorList>
            <person name="Lee D.S."/>
            <person name="Han D.M."/>
            <person name="Baek J.H."/>
            <person name="Choi D.G."/>
            <person name="Jeon J.H."/>
            <person name="Jeon C.O."/>
        </authorList>
    </citation>
    <scope>NUCLEOTIDE SEQUENCE [LARGE SCALE GENOMIC DNA]</scope>
    <source>
        <strain evidence="4">GPA1</strain>
    </source>
</reference>
<evidence type="ECO:0000313" key="3">
    <source>
        <dbReference type="EMBL" id="WZN42750.1"/>
    </source>
</evidence>
<proteinExistence type="predicted"/>
<gene>
    <name evidence="3" type="ORF">WJU16_06840</name>
</gene>
<dbReference type="Proteomes" id="UP001485459">
    <property type="component" value="Chromosome"/>
</dbReference>
<protein>
    <submittedName>
        <fullName evidence="3">DUF4382 domain-containing protein</fullName>
    </submittedName>
</protein>
<evidence type="ECO:0000256" key="1">
    <source>
        <dbReference type="SAM" id="SignalP"/>
    </source>
</evidence>
<keyword evidence="4" id="KW-1185">Reference proteome</keyword>
<dbReference type="RefSeq" id="WP_341837580.1">
    <property type="nucleotide sequence ID" value="NZ_CP149822.1"/>
</dbReference>
<evidence type="ECO:0000259" key="2">
    <source>
        <dbReference type="Pfam" id="PF14321"/>
    </source>
</evidence>
<keyword evidence="1" id="KW-0732">Signal</keyword>
<feature type="domain" description="DUF4382" evidence="2">
    <location>
        <begin position="36"/>
        <end position="177"/>
    </location>
</feature>
<feature type="signal peptide" evidence="1">
    <location>
        <begin position="1"/>
        <end position="23"/>
    </location>
</feature>
<dbReference type="Pfam" id="PF14321">
    <property type="entry name" value="DUF4382"/>
    <property type="match status" value="1"/>
</dbReference>
<dbReference type="InterPro" id="IPR025491">
    <property type="entry name" value="DUF4382"/>
</dbReference>
<sequence>MRNTWKNLALGTLLLGGIATQTACSNSDSDGSPEKTRLQIALTDDPGDFAEVWIDVKEIRINSSDADDQNWVPLAGVKAGAYNLLELVNDRDTILADAEIPTGKISQIRLVLGDNNYLVTNEGERIDLTTPSAQQSGLKLNIHQAVVGGIINKLTLDFDVAKSIVKAGNSGKYILKPVIRTILEAVGGNIRGGVLPDSVQTAVLAIQGQDTIASTYSLGGGYLIRGIPAGAYDLHFLPTDTNFLPAVKPGVPVVLGQVTTVDTVRLPLK</sequence>
<name>A0ABZ2YSH0_9BACT</name>
<feature type="chain" id="PRO_5047471979" evidence="1">
    <location>
        <begin position="24"/>
        <end position="269"/>
    </location>
</feature>
<organism evidence="3 4">
    <name type="scientific">Chitinophaga pollutisoli</name>
    <dbReference type="NCBI Taxonomy" id="3133966"/>
    <lineage>
        <taxon>Bacteria</taxon>
        <taxon>Pseudomonadati</taxon>
        <taxon>Bacteroidota</taxon>
        <taxon>Chitinophagia</taxon>
        <taxon>Chitinophagales</taxon>
        <taxon>Chitinophagaceae</taxon>
        <taxon>Chitinophaga</taxon>
    </lineage>
</organism>
<accession>A0ABZ2YSH0</accession>